<organism evidence="2 3">
    <name type="scientific">Hankyongella ginsenosidimutans</name>
    <dbReference type="NCBI Taxonomy" id="1763828"/>
    <lineage>
        <taxon>Bacteria</taxon>
        <taxon>Pseudomonadati</taxon>
        <taxon>Pseudomonadota</taxon>
        <taxon>Alphaproteobacteria</taxon>
        <taxon>Sphingomonadales</taxon>
        <taxon>Sphingomonadaceae</taxon>
        <taxon>Hankyongella</taxon>
    </lineage>
</organism>
<feature type="domain" description="Ice-binding protein C-terminal" evidence="1">
    <location>
        <begin position="87"/>
        <end position="110"/>
    </location>
</feature>
<evidence type="ECO:0000313" key="2">
    <source>
        <dbReference type="EMBL" id="QCI80494.1"/>
    </source>
</evidence>
<dbReference type="Pfam" id="PF07589">
    <property type="entry name" value="PEP-CTERM"/>
    <property type="match status" value="1"/>
</dbReference>
<gene>
    <name evidence="2" type="ORF">E6W36_02685</name>
</gene>
<dbReference type="InterPro" id="IPR013424">
    <property type="entry name" value="Ice-binding_C"/>
</dbReference>
<keyword evidence="3" id="KW-1185">Reference proteome</keyword>
<dbReference type="GO" id="GO:0016787">
    <property type="term" value="F:hydrolase activity"/>
    <property type="evidence" value="ECO:0007669"/>
    <property type="project" value="InterPro"/>
</dbReference>
<dbReference type="AlphaFoldDB" id="A0A4D7C409"/>
<protein>
    <submittedName>
        <fullName evidence="2">PEP-CTERM sorting domain-containing protein</fullName>
    </submittedName>
</protein>
<dbReference type="EMBL" id="CP039704">
    <property type="protein sequence ID" value="QCI80494.1"/>
    <property type="molecule type" value="Genomic_DNA"/>
</dbReference>
<sequence length="114" mass="12111">MLRIELEDGTVLFDSGFVIADIKVDIATINFLANGQDGYPFPALGLGFDALGITYQQALFNYITQGLDGVIGGDRYSQAFADGLIVQTPEPGSLAILGLGGLALFVSRKRRKAA</sequence>
<dbReference type="InterPro" id="IPR036907">
    <property type="entry name" value="5'-Nucleotdase_C_sf"/>
</dbReference>
<dbReference type="KEGG" id="hgn:E6W36_02685"/>
<accession>A0A4D7C409</accession>
<dbReference type="GO" id="GO:0009166">
    <property type="term" value="P:nucleotide catabolic process"/>
    <property type="evidence" value="ECO:0007669"/>
    <property type="project" value="InterPro"/>
</dbReference>
<evidence type="ECO:0000259" key="1">
    <source>
        <dbReference type="Pfam" id="PF07589"/>
    </source>
</evidence>
<evidence type="ECO:0000313" key="3">
    <source>
        <dbReference type="Proteomes" id="UP000298714"/>
    </source>
</evidence>
<reference evidence="3" key="1">
    <citation type="submission" date="2019-04" db="EMBL/GenBank/DDBJ databases">
        <title>Complete genome sequence of Sphingomonas sp. W1-2-3.</title>
        <authorList>
            <person name="Im W.T."/>
        </authorList>
    </citation>
    <scope>NUCLEOTIDE SEQUENCE [LARGE SCALE GENOMIC DNA]</scope>
    <source>
        <strain evidence="3">W1-2-3</strain>
    </source>
</reference>
<dbReference type="Proteomes" id="UP000298714">
    <property type="component" value="Chromosome"/>
</dbReference>
<dbReference type="SUPFAM" id="SSF55816">
    <property type="entry name" value="5'-nucleotidase (syn. UDP-sugar hydrolase), C-terminal domain"/>
    <property type="match status" value="1"/>
</dbReference>
<name>A0A4D7C409_9SPHN</name>
<dbReference type="NCBIfam" id="TIGR02595">
    <property type="entry name" value="PEP_CTERM"/>
    <property type="match status" value="1"/>
</dbReference>
<proteinExistence type="predicted"/>